<dbReference type="Proteomes" id="UP001164965">
    <property type="component" value="Chromosome"/>
</dbReference>
<dbReference type="PANTHER" id="PTHR43784">
    <property type="entry name" value="GDSL-LIKE LIPASE/ACYLHYDROLASE, PUTATIVE (AFU_ORTHOLOGUE AFUA_2G00820)-RELATED"/>
    <property type="match status" value="1"/>
</dbReference>
<protein>
    <submittedName>
        <fullName evidence="2">SGNH/GDSL hydrolase family protein</fullName>
    </submittedName>
</protein>
<feature type="domain" description="SGNH hydrolase-type esterase" evidence="1">
    <location>
        <begin position="45"/>
        <end position="213"/>
    </location>
</feature>
<keyword evidence="2" id="KW-0378">Hydrolase</keyword>
<name>A0ABY6P0A7_9NOCA</name>
<dbReference type="CDD" id="cd00229">
    <property type="entry name" value="SGNH_hydrolase"/>
    <property type="match status" value="1"/>
</dbReference>
<proteinExistence type="predicted"/>
<accession>A0ABY6P0A7</accession>
<dbReference type="SUPFAM" id="SSF52266">
    <property type="entry name" value="SGNH hydrolase"/>
    <property type="match status" value="1"/>
</dbReference>
<dbReference type="RefSeq" id="WP_265383171.1">
    <property type="nucleotide sequence ID" value="NZ_CP110615.1"/>
</dbReference>
<evidence type="ECO:0000313" key="2">
    <source>
        <dbReference type="EMBL" id="UZJ25065.1"/>
    </source>
</evidence>
<keyword evidence="3" id="KW-1185">Reference proteome</keyword>
<dbReference type="InterPro" id="IPR013830">
    <property type="entry name" value="SGNH_hydro"/>
</dbReference>
<dbReference type="Pfam" id="PF13472">
    <property type="entry name" value="Lipase_GDSL_2"/>
    <property type="match status" value="1"/>
</dbReference>
<dbReference type="PANTHER" id="PTHR43784:SF2">
    <property type="entry name" value="GDSL-LIKE LIPASE_ACYLHYDROLASE, PUTATIVE (AFU_ORTHOLOGUE AFUA_2G00820)-RELATED"/>
    <property type="match status" value="1"/>
</dbReference>
<dbReference type="Gene3D" id="3.40.50.1110">
    <property type="entry name" value="SGNH hydrolase"/>
    <property type="match status" value="1"/>
</dbReference>
<sequence length="230" mass="24409">MTVLRPALVLLVALLGLALRTRASVPPRRRHWSGRARSGDLLWVALGDSLTQGTGSTRPGTSWLGRCVDAAQVRTGRTVRVVNLAVYGARVDDVLALQLPAAQQLAVPLAQAHVVTLCVGSNDAGRLTPAEFRTRLEQLCDALPAGAVVGDVPEFQWGPRVAAAAELSAVVRDVVVARPHLVLAPVEHATAGTRILTELAGDFFHPNDAGHARIARAFAPAALRRMDQIS</sequence>
<evidence type="ECO:0000259" key="1">
    <source>
        <dbReference type="Pfam" id="PF13472"/>
    </source>
</evidence>
<organism evidence="2 3">
    <name type="scientific">Rhodococcus antarcticus</name>
    <dbReference type="NCBI Taxonomy" id="2987751"/>
    <lineage>
        <taxon>Bacteria</taxon>
        <taxon>Bacillati</taxon>
        <taxon>Actinomycetota</taxon>
        <taxon>Actinomycetes</taxon>
        <taxon>Mycobacteriales</taxon>
        <taxon>Nocardiaceae</taxon>
        <taxon>Rhodococcus</taxon>
    </lineage>
</organism>
<reference evidence="2" key="1">
    <citation type="submission" date="2022-10" db="EMBL/GenBank/DDBJ databases">
        <title>Rhodococcus sp.75.</title>
        <authorList>
            <person name="Sun M."/>
        </authorList>
    </citation>
    <scope>NUCLEOTIDE SEQUENCE</scope>
    <source>
        <strain evidence="2">75</strain>
    </source>
</reference>
<dbReference type="GO" id="GO:0016787">
    <property type="term" value="F:hydrolase activity"/>
    <property type="evidence" value="ECO:0007669"/>
    <property type="project" value="UniProtKB-KW"/>
</dbReference>
<dbReference type="InterPro" id="IPR053140">
    <property type="entry name" value="GDSL_Rv0518-like"/>
</dbReference>
<dbReference type="InterPro" id="IPR036514">
    <property type="entry name" value="SGNH_hydro_sf"/>
</dbReference>
<evidence type="ECO:0000313" key="3">
    <source>
        <dbReference type="Proteomes" id="UP001164965"/>
    </source>
</evidence>
<gene>
    <name evidence="2" type="ORF">RHODO2019_00695</name>
</gene>
<dbReference type="EMBL" id="CP110615">
    <property type="protein sequence ID" value="UZJ25065.1"/>
    <property type="molecule type" value="Genomic_DNA"/>
</dbReference>